<dbReference type="Proteomes" id="UP000600918">
    <property type="component" value="Unassembled WGS sequence"/>
</dbReference>
<reference evidence="2" key="1">
    <citation type="journal article" date="2020" name="G3 (Bethesda)">
        <title>High-Quality Assemblies for Three Invasive Social Wasps from the &lt;i&gt;Vespula&lt;/i&gt; Genus.</title>
        <authorList>
            <person name="Harrop T.W.R."/>
            <person name="Guhlin J."/>
            <person name="McLaughlin G.M."/>
            <person name="Permina E."/>
            <person name="Stockwell P."/>
            <person name="Gilligan J."/>
            <person name="Le Lec M.F."/>
            <person name="Gruber M.A.M."/>
            <person name="Quinn O."/>
            <person name="Lovegrove M."/>
            <person name="Duncan E.J."/>
            <person name="Remnant E.J."/>
            <person name="Van Eeckhoven J."/>
            <person name="Graham B."/>
            <person name="Knapp R.A."/>
            <person name="Langford K.W."/>
            <person name="Kronenberg Z."/>
            <person name="Press M.O."/>
            <person name="Eacker S.M."/>
            <person name="Wilson-Rankin E.E."/>
            <person name="Purcell J."/>
            <person name="Lester P.J."/>
            <person name="Dearden P.K."/>
        </authorList>
    </citation>
    <scope>NUCLEOTIDE SEQUENCE</scope>
    <source>
        <strain evidence="2">Volc-1</strain>
    </source>
</reference>
<feature type="region of interest" description="Disordered" evidence="1">
    <location>
        <begin position="150"/>
        <end position="169"/>
    </location>
</feature>
<feature type="compositionally biased region" description="Polar residues" evidence="1">
    <location>
        <begin position="68"/>
        <end position="80"/>
    </location>
</feature>
<keyword evidence="3" id="KW-1185">Reference proteome</keyword>
<proteinExistence type="predicted"/>
<feature type="compositionally biased region" description="Polar residues" evidence="1">
    <location>
        <begin position="465"/>
        <end position="480"/>
    </location>
</feature>
<gene>
    <name evidence="2" type="ORF">H0235_008623</name>
</gene>
<feature type="compositionally biased region" description="Polar residues" evidence="1">
    <location>
        <begin position="1"/>
        <end position="15"/>
    </location>
</feature>
<feature type="region of interest" description="Disordered" evidence="1">
    <location>
        <begin position="434"/>
        <end position="480"/>
    </location>
</feature>
<evidence type="ECO:0000313" key="3">
    <source>
        <dbReference type="Proteomes" id="UP000600918"/>
    </source>
</evidence>
<accession>A0A834P036</accession>
<feature type="region of interest" description="Disordered" evidence="1">
    <location>
        <begin position="1"/>
        <end position="97"/>
    </location>
</feature>
<dbReference type="EMBL" id="JACSDY010000007">
    <property type="protein sequence ID" value="KAF7423340.1"/>
    <property type="molecule type" value="Genomic_DNA"/>
</dbReference>
<feature type="compositionally biased region" description="Polar residues" evidence="1">
    <location>
        <begin position="435"/>
        <end position="456"/>
    </location>
</feature>
<sequence>MRRQSFVPSLSSGSTGEPLIVVEESTLGEEDAERRRNESPPRCLDPDSPSLNPYLLSPWRETRKHSLPTPQCTSGITASQVRRLSERGGEGSGPSPREAAFLATLSQAPQPQPGGRRHSVVTISRVPPTLFGRNRRESIAAFPLAGASRILPGRRDSTGPPSNTGSSHNLQLDIMDDIAKIKPRKVRLKMFKTPSRECVCEIQPLEGNSSSQHYTQYQKRRFSEFPIPTVSPTSNSSIRRRASEVPRPPTATTPASGTSAAGIVCSNTDLISILSSLTSSATEINRCGEDAPPSFSREDGKSNWSSKTTEQKRNKLKSFRSNSFDVSILHGTTNSKQASPGTKSTTSSIMAPSNWFTKRHQPMWKKQKSEESATSSLPFKFDKSKVVRAVKDTLNKSPPSKDNETRHKVVWDDTSGTKVDAQVLGSAIEKILTAQRGNDTESASSSNGKPSVSPNKSRPGKMTAWFSSGGNKEQEQTESCEPSICSSLKDLFVKTIEHGDDRERLLDRNQIGTIQTVASTFFDAGALQEIPDNSHFIACVTVF</sequence>
<comment type="caution">
    <text evidence="2">The sequence shown here is derived from an EMBL/GenBank/DDBJ whole genome shotgun (WGS) entry which is preliminary data.</text>
</comment>
<feature type="compositionally biased region" description="Polar residues" evidence="1">
    <location>
        <begin position="159"/>
        <end position="169"/>
    </location>
</feature>
<dbReference type="AlphaFoldDB" id="A0A834P036"/>
<organism evidence="2 3">
    <name type="scientific">Vespula pensylvanica</name>
    <name type="common">Western yellow jacket</name>
    <name type="synonym">Wasp</name>
    <dbReference type="NCBI Taxonomy" id="30213"/>
    <lineage>
        <taxon>Eukaryota</taxon>
        <taxon>Metazoa</taxon>
        <taxon>Ecdysozoa</taxon>
        <taxon>Arthropoda</taxon>
        <taxon>Hexapoda</taxon>
        <taxon>Insecta</taxon>
        <taxon>Pterygota</taxon>
        <taxon>Neoptera</taxon>
        <taxon>Endopterygota</taxon>
        <taxon>Hymenoptera</taxon>
        <taxon>Apocrita</taxon>
        <taxon>Aculeata</taxon>
        <taxon>Vespoidea</taxon>
        <taxon>Vespidae</taxon>
        <taxon>Vespinae</taxon>
        <taxon>Vespula</taxon>
    </lineage>
</organism>
<name>A0A834P036_VESPE</name>
<protein>
    <submittedName>
        <fullName evidence="2">Uncharacterized protein</fullName>
    </submittedName>
</protein>
<feature type="region of interest" description="Disordered" evidence="1">
    <location>
        <begin position="288"/>
        <end position="353"/>
    </location>
</feature>
<feature type="region of interest" description="Disordered" evidence="1">
    <location>
        <begin position="226"/>
        <end position="258"/>
    </location>
</feature>
<feature type="region of interest" description="Disordered" evidence="1">
    <location>
        <begin position="392"/>
        <end position="413"/>
    </location>
</feature>
<feature type="compositionally biased region" description="Polar residues" evidence="1">
    <location>
        <begin position="319"/>
        <end position="353"/>
    </location>
</feature>
<evidence type="ECO:0000313" key="2">
    <source>
        <dbReference type="EMBL" id="KAF7423340.1"/>
    </source>
</evidence>
<feature type="compositionally biased region" description="Basic and acidic residues" evidence="1">
    <location>
        <begin position="392"/>
        <end position="411"/>
    </location>
</feature>
<evidence type="ECO:0000256" key="1">
    <source>
        <dbReference type="SAM" id="MobiDB-lite"/>
    </source>
</evidence>